<dbReference type="InterPro" id="IPR049885">
    <property type="entry name" value="MTCL1-3"/>
</dbReference>
<feature type="coiled-coil region" evidence="1">
    <location>
        <begin position="25"/>
        <end position="129"/>
    </location>
</feature>
<dbReference type="Gene3D" id="1.10.287.1490">
    <property type="match status" value="1"/>
</dbReference>
<dbReference type="PANTHER" id="PTHR15742">
    <property type="entry name" value="GIRDIN"/>
    <property type="match status" value="1"/>
</dbReference>
<evidence type="ECO:0000313" key="3">
    <source>
        <dbReference type="Proteomes" id="UP000472267"/>
    </source>
</evidence>
<keyword evidence="1" id="KW-0175">Coiled coil</keyword>
<keyword evidence="3" id="KW-1185">Reference proteome</keyword>
<dbReference type="Ensembl" id="ENSSFAT00005047614.1">
    <property type="protein sequence ID" value="ENSSFAP00005046035.1"/>
    <property type="gene ID" value="ENSSFAG00005022492.1"/>
</dbReference>
<reference evidence="2" key="2">
    <citation type="submission" date="2025-08" db="UniProtKB">
        <authorList>
            <consortium name="Ensembl"/>
        </authorList>
    </citation>
    <scope>IDENTIFICATION</scope>
</reference>
<protein>
    <recommendedName>
        <fullName evidence="4">Microtubule crosslinking factor 1</fullName>
    </recommendedName>
</protein>
<reference evidence="2" key="1">
    <citation type="submission" date="2019-06" db="EMBL/GenBank/DDBJ databases">
        <authorList>
            <consortium name="Wellcome Sanger Institute Data Sharing"/>
        </authorList>
    </citation>
    <scope>NUCLEOTIDE SEQUENCE [LARGE SCALE GENOMIC DNA]</scope>
</reference>
<evidence type="ECO:0008006" key="4">
    <source>
        <dbReference type="Google" id="ProtNLM"/>
    </source>
</evidence>
<sequence>VPWCRPQDEVDELRAEMEEVRDSYLEEEVYQLQELRRELDRSNKNCRILQYRLRKAEQKSLRVAQTGHVDGELLRSLEQDLKVAKDVSVRLHNELESVEDKRSRAEDENEQLRQKIIEVEISKQALHNELERTKEVRPTLSHAHTQAGWCGWCVMDVSGCCWSFFPPRSAGSLQRKRWAAGKPEPIIRAPPEGLGF</sequence>
<dbReference type="Proteomes" id="UP000472267">
    <property type="component" value="Chromosome 18"/>
</dbReference>
<dbReference type="PANTHER" id="PTHR15742:SF3">
    <property type="entry name" value="MICROTUBULE CROSS-LINKING FACTOR 1"/>
    <property type="match status" value="1"/>
</dbReference>
<accession>A0A672IZ91</accession>
<dbReference type="AlphaFoldDB" id="A0A672IZ91"/>
<organism evidence="2 3">
    <name type="scientific">Salarias fasciatus</name>
    <name type="common">Jewelled blenny</name>
    <name type="synonym">Blennius fasciatus</name>
    <dbReference type="NCBI Taxonomy" id="181472"/>
    <lineage>
        <taxon>Eukaryota</taxon>
        <taxon>Metazoa</taxon>
        <taxon>Chordata</taxon>
        <taxon>Craniata</taxon>
        <taxon>Vertebrata</taxon>
        <taxon>Euteleostomi</taxon>
        <taxon>Actinopterygii</taxon>
        <taxon>Neopterygii</taxon>
        <taxon>Teleostei</taxon>
        <taxon>Neoteleostei</taxon>
        <taxon>Acanthomorphata</taxon>
        <taxon>Ovalentaria</taxon>
        <taxon>Blenniimorphae</taxon>
        <taxon>Blenniiformes</taxon>
        <taxon>Blennioidei</taxon>
        <taxon>Blenniidae</taxon>
        <taxon>Salariinae</taxon>
        <taxon>Salarias</taxon>
    </lineage>
</organism>
<proteinExistence type="predicted"/>
<name>A0A672IZ91_SALFA</name>
<reference evidence="2" key="3">
    <citation type="submission" date="2025-09" db="UniProtKB">
        <authorList>
            <consortium name="Ensembl"/>
        </authorList>
    </citation>
    <scope>IDENTIFICATION</scope>
</reference>
<evidence type="ECO:0000313" key="2">
    <source>
        <dbReference type="Ensembl" id="ENSSFAP00005046035.1"/>
    </source>
</evidence>
<dbReference type="InParanoid" id="A0A672IZ91"/>
<evidence type="ECO:0000256" key="1">
    <source>
        <dbReference type="SAM" id="Coils"/>
    </source>
</evidence>